<evidence type="ECO:0000256" key="1">
    <source>
        <dbReference type="ARBA" id="ARBA00022729"/>
    </source>
</evidence>
<feature type="signal peptide" evidence="2">
    <location>
        <begin position="1"/>
        <end position="19"/>
    </location>
</feature>
<protein>
    <submittedName>
        <fullName evidence="3">TonB-dependent receptor</fullName>
    </submittedName>
</protein>
<dbReference type="RefSeq" id="WP_158462332.1">
    <property type="nucleotide sequence ID" value="NZ_VZAD01000007.1"/>
</dbReference>
<dbReference type="GO" id="GO:0015344">
    <property type="term" value="F:siderophore uptake transmembrane transporter activity"/>
    <property type="evidence" value="ECO:0007669"/>
    <property type="project" value="TreeGrafter"/>
</dbReference>
<dbReference type="InterPro" id="IPR039426">
    <property type="entry name" value="TonB-dep_rcpt-like"/>
</dbReference>
<keyword evidence="1 2" id="KW-0732">Signal</keyword>
<dbReference type="PANTHER" id="PTHR30069">
    <property type="entry name" value="TONB-DEPENDENT OUTER MEMBRANE RECEPTOR"/>
    <property type="match status" value="1"/>
</dbReference>
<keyword evidence="4" id="KW-1185">Reference proteome</keyword>
<evidence type="ECO:0000313" key="4">
    <source>
        <dbReference type="Proteomes" id="UP000384372"/>
    </source>
</evidence>
<name>A0A6A7W7Q1_9BACT</name>
<dbReference type="AlphaFoldDB" id="A0A6A7W7Q1"/>
<keyword evidence="3" id="KW-0675">Receptor</keyword>
<evidence type="ECO:0000313" key="3">
    <source>
        <dbReference type="EMBL" id="MQP10487.1"/>
    </source>
</evidence>
<dbReference type="SUPFAM" id="SSF56935">
    <property type="entry name" value="Porins"/>
    <property type="match status" value="1"/>
</dbReference>
<dbReference type="GO" id="GO:0044718">
    <property type="term" value="P:siderophore transmembrane transport"/>
    <property type="evidence" value="ECO:0007669"/>
    <property type="project" value="TreeGrafter"/>
</dbReference>
<dbReference type="EMBL" id="VZAD01000007">
    <property type="protein sequence ID" value="MQP10487.1"/>
    <property type="molecule type" value="Genomic_DNA"/>
</dbReference>
<sequence length="681" mass="77874">MKRLLTISIIMTSAFSAYAQNVDKTITLDEVTVKAAKVVNKSDGMLIYPTDAQKQASNNGYSILEKLTLANIRIDNISHTITAIDNRGSVQLRVNGIVVGKQEMLALNPKDIAKINFINNPGVRYGESIAYVIDIVTRRSESGYTIGTDITSALTTLQGDGSVYGKWNHGKSEWSLSYDVSGYKNKGEKSKQLAEYTLTDGSIYTVERNDVESLRKAIAHDTKLTYNWADSTATVFQTSLSGTFNNTPDNYNIKDITDGSRQYRATSRDDDKSYSPVLDIYFFRQFTPRQSFTANAVGTYISTQTNSFYDEGIPYQYAVDGKTASLLSEVIYENRLKPFTLSTGLNYSYKYTKNDYRGDASSLTRTNNNRLYAFTEIKGMLKQLRYTLGTGASYIHYTQNGHRYDYWTFHPKASLTYQFNNNMQLSYTYQMQDKVSRIAMTSDATIRTNSMEWTVGNPDLKPSHDMDHRLLLSYNTQRLQTLVEGYYKQCLKPNMAHYERTDDNQFIYTQINQKEIDALDVMAYASYWLLPEKLQMAANGGIYRCFNFGYNYTHCYTSWYYAGNITAYLGKFTLQGYVDNGNRFFEGESKGYNGAYSVLKASYTWRNWQFSLSWVNPFRSHYKSYENELLNRNLYKRTIGYSKDSGNLLSLNISWRINQGSRHKSAEKTISLSDKDNGIIK</sequence>
<gene>
    <name evidence="3" type="ORF">F7D20_00560</name>
</gene>
<dbReference type="OrthoDB" id="1098137at2"/>
<evidence type="ECO:0000256" key="2">
    <source>
        <dbReference type="SAM" id="SignalP"/>
    </source>
</evidence>
<proteinExistence type="predicted"/>
<feature type="chain" id="PRO_5025363968" evidence="2">
    <location>
        <begin position="20"/>
        <end position="681"/>
    </location>
</feature>
<organism evidence="3 4">
    <name type="scientific">Segatella copri</name>
    <dbReference type="NCBI Taxonomy" id="165179"/>
    <lineage>
        <taxon>Bacteria</taxon>
        <taxon>Pseudomonadati</taxon>
        <taxon>Bacteroidota</taxon>
        <taxon>Bacteroidia</taxon>
        <taxon>Bacteroidales</taxon>
        <taxon>Prevotellaceae</taxon>
        <taxon>Segatella</taxon>
    </lineage>
</organism>
<dbReference type="GO" id="GO:0009279">
    <property type="term" value="C:cell outer membrane"/>
    <property type="evidence" value="ECO:0007669"/>
    <property type="project" value="TreeGrafter"/>
</dbReference>
<dbReference type="Proteomes" id="UP000384372">
    <property type="component" value="Unassembled WGS sequence"/>
</dbReference>
<dbReference type="PANTHER" id="PTHR30069:SF29">
    <property type="entry name" value="HEMOGLOBIN AND HEMOGLOBIN-HAPTOGLOBIN-BINDING PROTEIN 1-RELATED"/>
    <property type="match status" value="1"/>
</dbReference>
<comment type="caution">
    <text evidence="3">The sequence shown here is derived from an EMBL/GenBank/DDBJ whole genome shotgun (WGS) entry which is preliminary data.</text>
</comment>
<reference evidence="3 4" key="1">
    <citation type="submission" date="2019-09" db="EMBL/GenBank/DDBJ databases">
        <title>Distinct polysaccharide growth profiles of human intestinal Prevotella copri isolates.</title>
        <authorList>
            <person name="Fehlner-Peach H."/>
            <person name="Magnabosco C."/>
            <person name="Raghavan V."/>
            <person name="Scher J.U."/>
            <person name="Tett A."/>
            <person name="Cox L.M."/>
            <person name="Gottsegen C."/>
            <person name="Watters A."/>
            <person name="Wiltshire- Gordon J.D."/>
            <person name="Segata N."/>
            <person name="Bonneau R."/>
            <person name="Littman D.R."/>
        </authorList>
    </citation>
    <scope>NUCLEOTIDE SEQUENCE [LARGE SCALE GENOMIC DNA]</scope>
    <source>
        <strain evidence="4">iAQ1173</strain>
    </source>
</reference>
<accession>A0A6A7W7Q1</accession>